<evidence type="ECO:0008006" key="4">
    <source>
        <dbReference type="Google" id="ProtNLM"/>
    </source>
</evidence>
<organism evidence="2 3">
    <name type="scientific">Candidatus Propionivibrio dominans</name>
    <dbReference type="NCBI Taxonomy" id="2954373"/>
    <lineage>
        <taxon>Bacteria</taxon>
        <taxon>Pseudomonadati</taxon>
        <taxon>Pseudomonadota</taxon>
        <taxon>Betaproteobacteria</taxon>
        <taxon>Rhodocyclales</taxon>
        <taxon>Rhodocyclaceae</taxon>
        <taxon>Propionivibrio</taxon>
    </lineage>
</organism>
<proteinExistence type="predicted"/>
<sequence>MPITPFHFGPGAVIHTLAPKQVSFLAFCAANVLIDIEPLYYLLTHQERLHRFFHTYVGASLVALATFALFLGCRWFARQFWLPNPFQWQSLGLLAVAFGAAAGTFSHIVLDSVMHSDITPFSPFSDANPLFRLSSLPALHWFCLGSGAMALLILGIRQFVVSRNAR</sequence>
<dbReference type="EMBL" id="JADJNC010000003">
    <property type="protein sequence ID" value="MBK7421929.1"/>
    <property type="molecule type" value="Genomic_DNA"/>
</dbReference>
<evidence type="ECO:0000256" key="1">
    <source>
        <dbReference type="SAM" id="Phobius"/>
    </source>
</evidence>
<feature type="transmembrane region" description="Helical" evidence="1">
    <location>
        <begin position="138"/>
        <end position="156"/>
    </location>
</feature>
<protein>
    <recommendedName>
        <fullName evidence="4">DUF4184 family protein</fullName>
    </recommendedName>
</protein>
<feature type="transmembrane region" description="Helical" evidence="1">
    <location>
        <begin position="55"/>
        <end position="76"/>
    </location>
</feature>
<dbReference type="Proteomes" id="UP000886602">
    <property type="component" value="Unassembled WGS sequence"/>
</dbReference>
<name>A0A9D7F4I4_9RHOO</name>
<evidence type="ECO:0000313" key="3">
    <source>
        <dbReference type="Proteomes" id="UP000886602"/>
    </source>
</evidence>
<reference evidence="2" key="1">
    <citation type="submission" date="2020-10" db="EMBL/GenBank/DDBJ databases">
        <title>Connecting structure to function with the recovery of over 1000 high-quality activated sludge metagenome-assembled genomes encoding full-length rRNA genes using long-read sequencing.</title>
        <authorList>
            <person name="Singleton C.M."/>
            <person name="Petriglieri F."/>
            <person name="Kristensen J.M."/>
            <person name="Kirkegaard R.H."/>
            <person name="Michaelsen T.Y."/>
            <person name="Andersen M.H."/>
            <person name="Karst S.M."/>
            <person name="Dueholm M.S."/>
            <person name="Nielsen P.H."/>
            <person name="Albertsen M."/>
        </authorList>
    </citation>
    <scope>NUCLEOTIDE SEQUENCE</scope>
    <source>
        <strain evidence="2">EsbW_18-Q3-R4-48_MAXAC.044</strain>
    </source>
</reference>
<keyword evidence="1" id="KW-0472">Membrane</keyword>
<feature type="transmembrane region" description="Helical" evidence="1">
    <location>
        <begin position="88"/>
        <end position="110"/>
    </location>
</feature>
<dbReference type="AlphaFoldDB" id="A0A9D7F4I4"/>
<gene>
    <name evidence="2" type="ORF">IPJ48_01855</name>
</gene>
<keyword evidence="1" id="KW-1133">Transmembrane helix</keyword>
<feature type="transmembrane region" description="Helical" evidence="1">
    <location>
        <begin position="24"/>
        <end position="43"/>
    </location>
</feature>
<keyword evidence="1" id="KW-0812">Transmembrane</keyword>
<comment type="caution">
    <text evidence="2">The sequence shown here is derived from an EMBL/GenBank/DDBJ whole genome shotgun (WGS) entry which is preliminary data.</text>
</comment>
<accession>A0A9D7F4I4</accession>
<evidence type="ECO:0000313" key="2">
    <source>
        <dbReference type="EMBL" id="MBK7421929.1"/>
    </source>
</evidence>